<feature type="transmembrane region" description="Helical" evidence="2">
    <location>
        <begin position="144"/>
        <end position="163"/>
    </location>
</feature>
<feature type="region of interest" description="Disordered" evidence="1">
    <location>
        <begin position="1"/>
        <end position="48"/>
    </location>
</feature>
<evidence type="ECO:0000256" key="1">
    <source>
        <dbReference type="SAM" id="MobiDB-lite"/>
    </source>
</evidence>
<reference evidence="3" key="1">
    <citation type="submission" date="2023-06" db="EMBL/GenBank/DDBJ databases">
        <title>lsaBGC provides a comprehensive framework for evolutionary analysis of biosynthetic gene clusters within focal taxa.</title>
        <authorList>
            <person name="Salamzade R."/>
            <person name="Sandstrom S."/>
            <person name="Kalan L.R."/>
        </authorList>
    </citation>
    <scope>NUCLEOTIDE SEQUENCE</scope>
    <source>
        <strain evidence="3">P3-SID899</strain>
    </source>
</reference>
<name>A0AAP3ETE4_MICLU</name>
<dbReference type="Proteomes" id="UP001205867">
    <property type="component" value="Unassembled WGS sequence"/>
</dbReference>
<feature type="transmembrane region" description="Helical" evidence="2">
    <location>
        <begin position="56"/>
        <end position="76"/>
    </location>
</feature>
<protein>
    <submittedName>
        <fullName evidence="3">Uncharacterized protein</fullName>
    </submittedName>
</protein>
<dbReference type="AlphaFoldDB" id="A0AAP3ETE4"/>
<feature type="transmembrane region" description="Helical" evidence="2">
    <location>
        <begin position="114"/>
        <end position="132"/>
    </location>
</feature>
<keyword evidence="2" id="KW-0812">Transmembrane</keyword>
<organism evidence="3 4">
    <name type="scientific">Micrococcus luteus</name>
    <name type="common">Micrococcus lysodeikticus</name>
    <dbReference type="NCBI Taxonomy" id="1270"/>
    <lineage>
        <taxon>Bacteria</taxon>
        <taxon>Bacillati</taxon>
        <taxon>Actinomycetota</taxon>
        <taxon>Actinomycetes</taxon>
        <taxon>Micrococcales</taxon>
        <taxon>Micrococcaceae</taxon>
        <taxon>Micrococcus</taxon>
    </lineage>
</organism>
<comment type="caution">
    <text evidence="3">The sequence shown here is derived from an EMBL/GenBank/DDBJ whole genome shotgun (WGS) entry which is preliminary data.</text>
</comment>
<keyword evidence="2" id="KW-1133">Transmembrane helix</keyword>
<sequence length="204" mass="21193">MASDHRPPHPVSPDSDDLDGGGRPVVGPDEARRRIAGHSGPDARPLIRPDARTPGVFRALLGLTVASAVLYAASILRNLLPGAAQDIADSLPEGSAQSPAMTAEAIEGALTGSVWFATLLGLAVYAIVLVGLTRHSNTARIMGALFASIAIFVTLLGTIRLFVFPAGDVVLPLVLGGLFALVNAAWLVCAFNPGLATTFLRRRA</sequence>
<feature type="transmembrane region" description="Helical" evidence="2">
    <location>
        <begin position="169"/>
        <end position="195"/>
    </location>
</feature>
<evidence type="ECO:0000313" key="4">
    <source>
        <dbReference type="Proteomes" id="UP001205867"/>
    </source>
</evidence>
<proteinExistence type="predicted"/>
<evidence type="ECO:0000313" key="3">
    <source>
        <dbReference type="EMBL" id="MCV7628118.1"/>
    </source>
</evidence>
<gene>
    <name evidence="3" type="ORF">M3A82_001990</name>
</gene>
<keyword evidence="2" id="KW-0472">Membrane</keyword>
<evidence type="ECO:0000256" key="2">
    <source>
        <dbReference type="SAM" id="Phobius"/>
    </source>
</evidence>
<dbReference type="EMBL" id="JALXKZ020000002">
    <property type="protein sequence ID" value="MCV7628118.1"/>
    <property type="molecule type" value="Genomic_DNA"/>
</dbReference>
<accession>A0AAP3ETE4</accession>